<evidence type="ECO:0000256" key="11">
    <source>
        <dbReference type="ARBA" id="ARBA00072883"/>
    </source>
</evidence>
<evidence type="ECO:0000256" key="7">
    <source>
        <dbReference type="ARBA" id="ARBA00023316"/>
    </source>
</evidence>
<dbReference type="Gene3D" id="3.40.1390.10">
    <property type="entry name" value="MurE/MurF, N-terminal domain"/>
    <property type="match status" value="1"/>
</dbReference>
<dbReference type="GO" id="GO:0005524">
    <property type="term" value="F:ATP binding"/>
    <property type="evidence" value="ECO:0007669"/>
    <property type="project" value="UniProtKB-UniRule"/>
</dbReference>
<comment type="pathway">
    <text evidence="1 15 16">Cell wall biogenesis; peptidoglycan biosynthesis.</text>
</comment>
<dbReference type="NCBIfam" id="TIGR01085">
    <property type="entry name" value="murE"/>
    <property type="match status" value="1"/>
</dbReference>
<evidence type="ECO:0000256" key="1">
    <source>
        <dbReference type="ARBA" id="ARBA00004752"/>
    </source>
</evidence>
<evidence type="ECO:0000313" key="21">
    <source>
        <dbReference type="Proteomes" id="UP000062160"/>
    </source>
</evidence>
<feature type="modified residue" description="N6-carboxylysine" evidence="15">
    <location>
        <position position="219"/>
    </location>
</feature>
<feature type="short sequence motif" description="Meso-diaminopimelate recognition motif" evidence="15">
    <location>
        <begin position="400"/>
        <end position="403"/>
    </location>
</feature>
<keyword evidence="3 15" id="KW-0132">Cell division</keyword>
<evidence type="ECO:0000256" key="12">
    <source>
        <dbReference type="ARBA" id="ARBA00075482"/>
    </source>
</evidence>
<dbReference type="OrthoDB" id="9800958at2"/>
<dbReference type="NCBIfam" id="NF001126">
    <property type="entry name" value="PRK00139.1-4"/>
    <property type="match status" value="1"/>
</dbReference>
<dbReference type="Gene3D" id="3.40.1190.10">
    <property type="entry name" value="Mur-like, catalytic domain"/>
    <property type="match status" value="1"/>
</dbReference>
<feature type="binding site" evidence="15">
    <location>
        <position position="187"/>
    </location>
    <ligand>
        <name>UDP-N-acetyl-alpha-D-muramoyl-L-alanyl-D-glutamate</name>
        <dbReference type="ChEBI" id="CHEBI:83900"/>
    </ligand>
</feature>
<dbReference type="GO" id="GO:0008765">
    <property type="term" value="F:UDP-N-acetylmuramoylalanyl-D-glutamate-2,6-diaminopimelate ligase activity"/>
    <property type="evidence" value="ECO:0007669"/>
    <property type="project" value="UniProtKB-UniRule"/>
</dbReference>
<feature type="domain" description="Mur ligase central" evidence="19">
    <location>
        <begin position="108"/>
        <end position="304"/>
    </location>
</feature>
<dbReference type="PANTHER" id="PTHR23135">
    <property type="entry name" value="MUR LIGASE FAMILY MEMBER"/>
    <property type="match status" value="1"/>
</dbReference>
<evidence type="ECO:0000256" key="13">
    <source>
        <dbReference type="ARBA" id="ARBA00076158"/>
    </source>
</evidence>
<dbReference type="STRING" id="224999.GCA_001485475_01533"/>
<keyword evidence="15" id="KW-0547">Nucleotide-binding</keyword>
<gene>
    <name evidence="15" type="primary">murE</name>
    <name evidence="20" type="ORF">TSYNT_829</name>
</gene>
<comment type="catalytic activity">
    <reaction evidence="8 15">
        <text>UDP-N-acetyl-alpha-D-muramoyl-L-alanyl-D-glutamate + meso-2,6-diaminopimelate + ATP = UDP-N-acetyl-alpha-D-muramoyl-L-alanyl-gamma-D-glutamyl-meso-2,6-diaminopimelate + ADP + phosphate + H(+)</text>
        <dbReference type="Rhea" id="RHEA:23676"/>
        <dbReference type="ChEBI" id="CHEBI:15378"/>
        <dbReference type="ChEBI" id="CHEBI:30616"/>
        <dbReference type="ChEBI" id="CHEBI:43474"/>
        <dbReference type="ChEBI" id="CHEBI:57791"/>
        <dbReference type="ChEBI" id="CHEBI:83900"/>
        <dbReference type="ChEBI" id="CHEBI:83905"/>
        <dbReference type="ChEBI" id="CHEBI:456216"/>
        <dbReference type="EC" id="6.3.2.13"/>
    </reaction>
</comment>
<keyword evidence="5 15" id="KW-0573">Peptidoglycan synthesis</keyword>
<evidence type="ECO:0000256" key="16">
    <source>
        <dbReference type="RuleBase" id="RU004135"/>
    </source>
</evidence>
<keyword evidence="4 15" id="KW-0133">Cell shape</keyword>
<dbReference type="HAMAP" id="MF_00208">
    <property type="entry name" value="MurE"/>
    <property type="match status" value="1"/>
</dbReference>
<dbReference type="InterPro" id="IPR005761">
    <property type="entry name" value="UDP-N-AcMur-Glu-dNH2Pim_ligase"/>
</dbReference>
<dbReference type="InterPro" id="IPR035911">
    <property type="entry name" value="MurE/MurF_N"/>
</dbReference>
<evidence type="ECO:0000256" key="4">
    <source>
        <dbReference type="ARBA" id="ARBA00022960"/>
    </source>
</evidence>
<dbReference type="EC" id="6.3.2.13" evidence="10 15"/>
<keyword evidence="7 15" id="KW-0961">Cell wall biogenesis/degradation</keyword>
<dbReference type="RefSeq" id="WP_059032921.1">
    <property type="nucleotide sequence ID" value="NZ_BSDN01000001.1"/>
</dbReference>
<feature type="binding site" evidence="15">
    <location>
        <begin position="110"/>
        <end position="116"/>
    </location>
    <ligand>
        <name>ATP</name>
        <dbReference type="ChEBI" id="CHEBI:30616"/>
    </ligand>
</feature>
<evidence type="ECO:0000256" key="2">
    <source>
        <dbReference type="ARBA" id="ARBA00005898"/>
    </source>
</evidence>
<feature type="domain" description="Mur ligase C-terminal" evidence="18">
    <location>
        <begin position="327"/>
        <end position="452"/>
    </location>
</feature>
<feature type="binding site" evidence="15">
    <location>
        <position position="31"/>
    </location>
    <ligand>
        <name>UDP-N-acetyl-alpha-D-muramoyl-L-alanyl-D-glutamate</name>
        <dbReference type="ChEBI" id="CHEBI:83900"/>
    </ligand>
</feature>
<evidence type="ECO:0000256" key="3">
    <source>
        <dbReference type="ARBA" id="ARBA00022618"/>
    </source>
</evidence>
<dbReference type="Pfam" id="PF02875">
    <property type="entry name" value="Mur_ligase_C"/>
    <property type="match status" value="1"/>
</dbReference>
<comment type="caution">
    <text evidence="15">Lacks conserved residue(s) required for the propagation of feature annotation.</text>
</comment>
<dbReference type="InterPro" id="IPR013221">
    <property type="entry name" value="Mur_ligase_cen"/>
</dbReference>
<evidence type="ECO:0000256" key="8">
    <source>
        <dbReference type="ARBA" id="ARBA00050251"/>
    </source>
</evidence>
<feature type="binding site" evidence="15">
    <location>
        <position position="179"/>
    </location>
    <ligand>
        <name>UDP-N-acetyl-alpha-D-muramoyl-L-alanyl-D-glutamate</name>
        <dbReference type="ChEBI" id="CHEBI:83900"/>
    </ligand>
</feature>
<feature type="binding site" evidence="15">
    <location>
        <begin position="400"/>
        <end position="403"/>
    </location>
    <ligand>
        <name>meso-2,6-diaminopimelate</name>
        <dbReference type="ChEBI" id="CHEBI:57791"/>
    </ligand>
</feature>
<feature type="domain" description="Mur ligase N-terminal catalytic" evidence="17">
    <location>
        <begin position="23"/>
        <end position="96"/>
    </location>
</feature>
<dbReference type="Gene3D" id="3.90.190.20">
    <property type="entry name" value="Mur ligase, C-terminal domain"/>
    <property type="match status" value="1"/>
</dbReference>
<name>A0A0U9HF96_9FIRM</name>
<keyword evidence="15 20" id="KW-0436">Ligase</keyword>
<keyword evidence="21" id="KW-1185">Reference proteome</keyword>
<dbReference type="FunFam" id="3.90.190.20:FF:000006">
    <property type="entry name" value="UDP-N-acetylmuramoyl-L-alanyl-D-glutamate--2,6-diaminopimelate ligase"/>
    <property type="match status" value="1"/>
</dbReference>
<keyword evidence="6 15" id="KW-0131">Cell cycle</keyword>
<feature type="binding site" evidence="15">
    <location>
        <begin position="152"/>
        <end position="153"/>
    </location>
    <ligand>
        <name>UDP-N-acetyl-alpha-D-muramoyl-L-alanyl-D-glutamate</name>
        <dbReference type="ChEBI" id="CHEBI:83900"/>
    </ligand>
</feature>
<evidence type="ECO:0000256" key="9">
    <source>
        <dbReference type="ARBA" id="ARBA00056782"/>
    </source>
</evidence>
<dbReference type="GO" id="GO:0000287">
    <property type="term" value="F:magnesium ion binding"/>
    <property type="evidence" value="ECO:0007669"/>
    <property type="project" value="UniProtKB-UniRule"/>
</dbReference>
<dbReference type="GO" id="GO:0008360">
    <property type="term" value="P:regulation of cell shape"/>
    <property type="evidence" value="ECO:0007669"/>
    <property type="project" value="UniProtKB-KW"/>
</dbReference>
<comment type="similarity">
    <text evidence="2 15">Belongs to the MurCDEF family. MurE subfamily.</text>
</comment>
<proteinExistence type="inferred from homology"/>
<dbReference type="UniPathway" id="UPA00219"/>
<feature type="binding site" evidence="15">
    <location>
        <position position="454"/>
    </location>
    <ligand>
        <name>meso-2,6-diaminopimelate</name>
        <dbReference type="ChEBI" id="CHEBI:57791"/>
    </ligand>
</feature>
<dbReference type="AlphaFoldDB" id="A0A0U9HF96"/>
<evidence type="ECO:0000256" key="14">
    <source>
        <dbReference type="ARBA" id="ARBA00081560"/>
    </source>
</evidence>
<dbReference type="InterPro" id="IPR036565">
    <property type="entry name" value="Mur-like_cat_sf"/>
</dbReference>
<dbReference type="SUPFAM" id="SSF63418">
    <property type="entry name" value="MurE/MurF N-terminal domain"/>
    <property type="match status" value="1"/>
</dbReference>
<feature type="binding site" evidence="15">
    <location>
        <position position="376"/>
    </location>
    <ligand>
        <name>meso-2,6-diaminopimelate</name>
        <dbReference type="ChEBI" id="CHEBI:57791"/>
    </ligand>
</feature>
<evidence type="ECO:0000256" key="15">
    <source>
        <dbReference type="HAMAP-Rule" id="MF_00208"/>
    </source>
</evidence>
<evidence type="ECO:0000313" key="20">
    <source>
        <dbReference type="EMBL" id="GAQ25504.1"/>
    </source>
</evidence>
<comment type="subcellular location">
    <subcellularLocation>
        <location evidence="15 16">Cytoplasm</location>
    </subcellularLocation>
</comment>
<evidence type="ECO:0000256" key="10">
    <source>
        <dbReference type="ARBA" id="ARBA00066633"/>
    </source>
</evidence>
<comment type="cofactor">
    <cofactor evidence="15">
        <name>Mg(2+)</name>
        <dbReference type="ChEBI" id="CHEBI:18420"/>
    </cofactor>
</comment>
<sequence length="479" mass="52826">MKLKEIIEVIPDVSAVNGNINVEIKSVAYDSRKTEKGAVFIAISGFNFDGHKFIDDALERGACAVVGEKPIKLEGVPYIQVKNSRRALAAISAKFYNYPAEKLKLAGVTGTSGKTTVTHLIGRMLKGSGASAGIIGTIENTINNKKIAATHTTPESLELNKIFSQMVQDNVEYVAMEVSSHSLKLERVYGLKFEVGVFTNLSRDHLDFHKNFEDYFSSKKKLFDSVNQAVINIDDENGRKLLNMLAVPPITYGRDKSADLRAENVKISATGVLYDLVFKGKIYPVSYSTPGMFSVYNSLAAIGACLALGFPVEQLISVLKDAGGVRGRFELVENPLGINVIVDYAHKPDGLKNVLETIRGFCSRRIITVFGCGGDRDRGKRPQMGKIASELSDYVIITSDNPRSEDPESIIREIEAGIYKNNYEKIADRKKAIQRAISLAKKGDIVLIAGKGHETYQIFKDKTIHFDDREVAKEFLTRS</sequence>
<reference evidence="20" key="1">
    <citation type="journal article" date="2016" name="Genome Announc.">
        <title>Draft Genome Sequence of the Syntrophic Lactate-Degrading Bacterium Tepidanaerobacter syntrophicus JLT.</title>
        <authorList>
            <person name="Matsuura N."/>
            <person name="Ohashi A."/>
            <person name="Tourlousse D.M."/>
            <person name="Sekiguchi Y."/>
        </authorList>
    </citation>
    <scope>NUCLEOTIDE SEQUENCE [LARGE SCALE GENOMIC DNA]</scope>
    <source>
        <strain evidence="20">JL</strain>
    </source>
</reference>
<dbReference type="Pfam" id="PF08245">
    <property type="entry name" value="Mur_ligase_M"/>
    <property type="match status" value="1"/>
</dbReference>
<dbReference type="InterPro" id="IPR004101">
    <property type="entry name" value="Mur_ligase_C"/>
</dbReference>
<protein>
    <recommendedName>
        <fullName evidence="11 15">UDP-N-acetylmuramoyl-L-alanyl-D-glutamate--2,6-diaminopimelate ligase</fullName>
        <ecNumber evidence="10 15">6.3.2.13</ecNumber>
    </recommendedName>
    <alternativeName>
        <fullName evidence="12 15">Meso-A2pm-adding enzyme</fullName>
    </alternativeName>
    <alternativeName>
        <fullName evidence="13 15">Meso-diaminopimelate-adding enzyme</fullName>
    </alternativeName>
    <alternativeName>
        <fullName evidence="14 15">UDP-MurNAc-L-Ala-D-Glu:meso-diaminopimelate ligase</fullName>
    </alternativeName>
    <alternativeName>
        <fullName evidence="15">UDP-MurNAc-tripeptide synthetase</fullName>
    </alternativeName>
    <alternativeName>
        <fullName evidence="15">UDP-N-acetylmuramyl-tripeptide synthetase</fullName>
    </alternativeName>
</protein>
<dbReference type="EMBL" id="DF977002">
    <property type="protein sequence ID" value="GAQ25504.1"/>
    <property type="molecule type" value="Genomic_DNA"/>
</dbReference>
<dbReference type="GO" id="GO:0071555">
    <property type="term" value="P:cell wall organization"/>
    <property type="evidence" value="ECO:0007669"/>
    <property type="project" value="UniProtKB-KW"/>
</dbReference>
<keyword evidence="15" id="KW-0963">Cytoplasm</keyword>
<dbReference type="PANTHER" id="PTHR23135:SF4">
    <property type="entry name" value="UDP-N-ACETYLMURAMOYL-L-ALANYL-D-GLUTAMATE--2,6-DIAMINOPIMELATE LIGASE MURE HOMOLOG, CHLOROPLASTIC"/>
    <property type="match status" value="1"/>
</dbReference>
<evidence type="ECO:0000259" key="19">
    <source>
        <dbReference type="Pfam" id="PF08245"/>
    </source>
</evidence>
<dbReference type="GO" id="GO:0009252">
    <property type="term" value="P:peptidoglycan biosynthetic process"/>
    <property type="evidence" value="ECO:0007669"/>
    <property type="project" value="UniProtKB-UniRule"/>
</dbReference>
<evidence type="ECO:0000256" key="6">
    <source>
        <dbReference type="ARBA" id="ARBA00023306"/>
    </source>
</evidence>
<dbReference type="GO" id="GO:0051301">
    <property type="term" value="P:cell division"/>
    <property type="evidence" value="ECO:0007669"/>
    <property type="project" value="UniProtKB-KW"/>
</dbReference>
<dbReference type="GO" id="GO:0005737">
    <property type="term" value="C:cytoplasm"/>
    <property type="evidence" value="ECO:0007669"/>
    <property type="project" value="UniProtKB-SubCell"/>
</dbReference>
<dbReference type="SUPFAM" id="SSF53623">
    <property type="entry name" value="MurD-like peptide ligases, catalytic domain"/>
    <property type="match status" value="1"/>
</dbReference>
<dbReference type="Proteomes" id="UP000062160">
    <property type="component" value="Unassembled WGS sequence"/>
</dbReference>
<evidence type="ECO:0000259" key="18">
    <source>
        <dbReference type="Pfam" id="PF02875"/>
    </source>
</evidence>
<dbReference type="InterPro" id="IPR036615">
    <property type="entry name" value="Mur_ligase_C_dom_sf"/>
</dbReference>
<dbReference type="InterPro" id="IPR000713">
    <property type="entry name" value="Mur_ligase_N"/>
</dbReference>
<evidence type="ECO:0000256" key="5">
    <source>
        <dbReference type="ARBA" id="ARBA00022984"/>
    </source>
</evidence>
<dbReference type="SUPFAM" id="SSF53244">
    <property type="entry name" value="MurD-like peptide ligases, peptide-binding domain"/>
    <property type="match status" value="1"/>
</dbReference>
<evidence type="ECO:0000259" key="17">
    <source>
        <dbReference type="Pfam" id="PF01225"/>
    </source>
</evidence>
<keyword evidence="15" id="KW-0460">Magnesium</keyword>
<accession>A0A0U9HF96</accession>
<feature type="binding site" evidence="15">
    <location>
        <position position="450"/>
    </location>
    <ligand>
        <name>meso-2,6-diaminopimelate</name>
        <dbReference type="ChEBI" id="CHEBI:57791"/>
    </ligand>
</feature>
<comment type="PTM">
    <text evidence="15">Carboxylation is probably crucial for Mg(2+) binding and, consequently, for the gamma-phosphate positioning of ATP.</text>
</comment>
<dbReference type="Pfam" id="PF01225">
    <property type="entry name" value="Mur_ligase"/>
    <property type="match status" value="1"/>
</dbReference>
<keyword evidence="15" id="KW-0067">ATP-binding</keyword>
<comment type="function">
    <text evidence="9 15">Catalyzes the addition of meso-diaminopimelic acid to the nucleotide precursor UDP-N-acetylmuramoyl-L-alanyl-D-glutamate (UMAG) in the biosynthesis of bacterial cell-wall peptidoglycan.</text>
</comment>
<organism evidence="20">
    <name type="scientific">Tepidanaerobacter syntrophicus</name>
    <dbReference type="NCBI Taxonomy" id="224999"/>
    <lineage>
        <taxon>Bacteria</taxon>
        <taxon>Bacillati</taxon>
        <taxon>Bacillota</taxon>
        <taxon>Clostridia</taxon>
        <taxon>Thermosediminibacterales</taxon>
        <taxon>Tepidanaerobacteraceae</taxon>
        <taxon>Tepidanaerobacter</taxon>
    </lineage>
</organism>
<dbReference type="NCBIfam" id="NF001124">
    <property type="entry name" value="PRK00139.1-2"/>
    <property type="match status" value="1"/>
</dbReference>